<accession>A0A8H4R3N7</accession>
<comment type="caution">
    <text evidence="3">The sequence shown here is derived from an EMBL/GenBank/DDBJ whole genome shotgun (WGS) entry which is preliminary data.</text>
</comment>
<gene>
    <name evidence="3" type="ORF">D9613_009200</name>
</gene>
<dbReference type="Proteomes" id="UP000521872">
    <property type="component" value="Unassembled WGS sequence"/>
</dbReference>
<evidence type="ECO:0000313" key="3">
    <source>
        <dbReference type="EMBL" id="KAF4622298.1"/>
    </source>
</evidence>
<feature type="region of interest" description="Disordered" evidence="2">
    <location>
        <begin position="1"/>
        <end position="48"/>
    </location>
</feature>
<feature type="compositionally biased region" description="Polar residues" evidence="2">
    <location>
        <begin position="9"/>
        <end position="19"/>
    </location>
</feature>
<name>A0A8H4R3N7_9AGAR</name>
<reference evidence="3 4" key="1">
    <citation type="submission" date="2019-12" db="EMBL/GenBank/DDBJ databases">
        <authorList>
            <person name="Floudas D."/>
            <person name="Bentzer J."/>
            <person name="Ahren D."/>
            <person name="Johansson T."/>
            <person name="Persson P."/>
            <person name="Tunlid A."/>
        </authorList>
    </citation>
    <scope>NUCLEOTIDE SEQUENCE [LARGE SCALE GENOMIC DNA]</scope>
    <source>
        <strain evidence="3 4">CBS 102.39</strain>
    </source>
</reference>
<sequence length="1134" mass="130078">MVTDEHAQVISTQDATASPTPRDCERELGHLHKSHDGSPSSQAFDDSAEQAKIPTTRLKLAFGLLSANLRPVGDDGAKCYETLAAKQLNEYGSIGEHGSRKRLRMSSTDEVTASSRGNLSLERSSFSHSSVLQKGVMSSSVLSTSTLPGPSTLPLPDTKGVEIANFAASSQDVGTLSSPTKALMDEPTFVDLEWEKEFVQYYNFYLASSSHGPSSPSSEREQRSSGSNPPTQSYSHLPPKYESSMQMSTYQNQQPQAPQSARSNSLFINGSPTSNHQISSQNASNLPPPNYQTKIESTNSIQRGADSLMQLLCAELNLMRSQHDAQLSRLSAIYELNHRHTQAELLKQDAELKEQFKKDTDAALAAKDKQMVKAVKLAKEEAHQAYQKQLYESEANFKREYQAKLDSMAAVYVDDLRMRQRKVFEAVEKEKDAQVEIKSLSERLQACEAKLVQLTESHGHEIRRLSEKMEGDLRNRESQLEEWRKKEHLALDNVKSLSQRLKEAEAKLRQEAQKVEESEAVVERLQSEKARVSSDMEERLRVKETQLNESKQKEQFAQSAFENIKTASQRLEMQLEEERRTMEARLSEFKQKERLASDNISTLRLRLKEAEDKQREEAQNHATYVEEAKAAMDHLRLEKKGVVKDMEAKLQAQALQLGHLKNSSSEEITRLKQRLEQADIELREGAQKHVDYMEESKVAMECLRSEKEEAVTNMEEKLRDKEAKLRDKKSQLEKLERSSSEHVAALTRRLEEVEERLREETQREAESKLRLEEKLRATEAELSESKQKGQLASDTIENLRRGLEELEKKQREEDQKHANYVEESKATMECLRLEKESVVNEMEERLRAKQSQLDQVQVAGLDHFAALTRRLKEADDKLREQSQRYSEYVDKSKEAMDSLRLKNETDLNDMRKAWNEEKRALEVRLEEERWKLNQKQVELQAKKAGVVIMKYLDNSQVEQVLKTPERSPGHSQVEKKATLHVMEENLARKKAELDERERQLTETKAKLEHDRLLFFNDVKNDFLLAQKEESSLTAKFTAERTAWEEERRDWEQKLKETAIHERKQGYLSGYEKALIDRAVEKSRLENEKSTMAARSQALELAYAGRCAELERVHAEASQRMKDGEKALIEQLNMH</sequence>
<proteinExistence type="predicted"/>
<organism evidence="3 4">
    <name type="scientific">Agrocybe pediades</name>
    <dbReference type="NCBI Taxonomy" id="84607"/>
    <lineage>
        <taxon>Eukaryota</taxon>
        <taxon>Fungi</taxon>
        <taxon>Dikarya</taxon>
        <taxon>Basidiomycota</taxon>
        <taxon>Agaricomycotina</taxon>
        <taxon>Agaricomycetes</taxon>
        <taxon>Agaricomycetidae</taxon>
        <taxon>Agaricales</taxon>
        <taxon>Agaricineae</taxon>
        <taxon>Strophariaceae</taxon>
        <taxon>Agrocybe</taxon>
    </lineage>
</organism>
<evidence type="ECO:0000313" key="4">
    <source>
        <dbReference type="Proteomes" id="UP000521872"/>
    </source>
</evidence>
<dbReference type="AlphaFoldDB" id="A0A8H4R3N7"/>
<evidence type="ECO:0000256" key="2">
    <source>
        <dbReference type="SAM" id="MobiDB-lite"/>
    </source>
</evidence>
<feature type="coiled-coil region" evidence="1">
    <location>
        <begin position="979"/>
        <end position="1010"/>
    </location>
</feature>
<feature type="compositionally biased region" description="Polar residues" evidence="2">
    <location>
        <begin position="243"/>
        <end position="292"/>
    </location>
</feature>
<feature type="region of interest" description="Disordered" evidence="2">
    <location>
        <begin position="209"/>
        <end position="292"/>
    </location>
</feature>
<protein>
    <submittedName>
        <fullName evidence="3">Uncharacterized protein</fullName>
    </submittedName>
</protein>
<keyword evidence="1" id="KW-0175">Coiled coil</keyword>
<feature type="coiled-coil region" evidence="1">
    <location>
        <begin position="430"/>
        <end position="627"/>
    </location>
</feature>
<evidence type="ECO:0000256" key="1">
    <source>
        <dbReference type="SAM" id="Coils"/>
    </source>
</evidence>
<feature type="region of interest" description="Disordered" evidence="2">
    <location>
        <begin position="713"/>
        <end position="740"/>
    </location>
</feature>
<feature type="compositionally biased region" description="Basic and acidic residues" evidence="2">
    <location>
        <begin position="22"/>
        <end position="36"/>
    </location>
</feature>
<keyword evidence="4" id="KW-1185">Reference proteome</keyword>
<dbReference type="EMBL" id="JAACJL010000002">
    <property type="protein sequence ID" value="KAF4622298.1"/>
    <property type="molecule type" value="Genomic_DNA"/>
</dbReference>